<evidence type="ECO:0000256" key="3">
    <source>
        <dbReference type="ARBA" id="ARBA00022692"/>
    </source>
</evidence>
<evidence type="ECO:0000256" key="2">
    <source>
        <dbReference type="ARBA" id="ARBA00022475"/>
    </source>
</evidence>
<evidence type="ECO:0000313" key="8">
    <source>
        <dbReference type="EMBL" id="RFA33316.1"/>
    </source>
</evidence>
<gene>
    <name evidence="8" type="ORF">CAI16_15300</name>
</gene>
<keyword evidence="5 6" id="KW-0472">Membrane</keyword>
<dbReference type="Pfam" id="PF12698">
    <property type="entry name" value="ABC2_membrane_3"/>
    <property type="match status" value="1"/>
</dbReference>
<feature type="transmembrane region" description="Helical" evidence="6">
    <location>
        <begin position="267"/>
        <end position="289"/>
    </location>
</feature>
<evidence type="ECO:0000256" key="1">
    <source>
        <dbReference type="ARBA" id="ARBA00004651"/>
    </source>
</evidence>
<keyword evidence="3 6" id="KW-0812">Transmembrane</keyword>
<dbReference type="PANTHER" id="PTHR30294">
    <property type="entry name" value="MEMBRANE COMPONENT OF ABC TRANSPORTER YHHJ-RELATED"/>
    <property type="match status" value="1"/>
</dbReference>
<sequence>MRVIVQIIKKHFLLLWRSPVELLLLLALPVILIIILGSALGNFMDGDSPGMHAKVALIEHSSEREQFEKFKHDFKTELKLTQETVANVEKRLPIQALKTIFHTKEISKMMELEEISVEEKSKILQDDTYTAVIEVPQDFSYQYLSYTLLDRKKTPQLQLYENEEKQLSAGAIQSIIKSFQQQLTLESLLEEKGMDQNEVALSTISVEGQQKNLEHRKSITAKEYYTVGMAVMNALFVASTIGLIAFREKQSFVFGRIILANMSKWTYFIGVLCSAMTFSLIQLLVIYGFAWLIFDVTWGDFTAFIVITIAFSIAVGGITVLLTAISYRMHSEIVTNLFSSVIVSVLALIGGSFFPIGENAEVIELIGNFTPNGSGMSAYLAVLRGESIGEIGNHILFLTVFGFAMIMIAVMTFPKRGKMV</sequence>
<comment type="subcellular location">
    <subcellularLocation>
        <location evidence="1">Cell membrane</location>
        <topology evidence="1">Multi-pass membrane protein</topology>
    </subcellularLocation>
</comment>
<dbReference type="PANTHER" id="PTHR30294:SF29">
    <property type="entry name" value="MULTIDRUG ABC TRANSPORTER PERMEASE YBHS-RELATED"/>
    <property type="match status" value="1"/>
</dbReference>
<evidence type="ECO:0000313" key="9">
    <source>
        <dbReference type="Proteomes" id="UP000256488"/>
    </source>
</evidence>
<keyword evidence="4 6" id="KW-1133">Transmembrane helix</keyword>
<dbReference type="InterPro" id="IPR013525">
    <property type="entry name" value="ABC2_TM"/>
</dbReference>
<proteinExistence type="predicted"/>
<feature type="transmembrane region" description="Helical" evidence="6">
    <location>
        <begin position="20"/>
        <end position="44"/>
    </location>
</feature>
<feature type="domain" description="ABC-2 type transporter transmembrane" evidence="7">
    <location>
        <begin position="23"/>
        <end position="410"/>
    </location>
</feature>
<evidence type="ECO:0000259" key="7">
    <source>
        <dbReference type="Pfam" id="PF12698"/>
    </source>
</evidence>
<keyword evidence="2" id="KW-1003">Cell membrane</keyword>
<evidence type="ECO:0000256" key="6">
    <source>
        <dbReference type="SAM" id="Phobius"/>
    </source>
</evidence>
<organism evidence="8 9">
    <name type="scientific">Virgibacillus dokdonensis</name>
    <dbReference type="NCBI Taxonomy" id="302167"/>
    <lineage>
        <taxon>Bacteria</taxon>
        <taxon>Bacillati</taxon>
        <taxon>Bacillota</taxon>
        <taxon>Bacilli</taxon>
        <taxon>Bacillales</taxon>
        <taxon>Bacillaceae</taxon>
        <taxon>Virgibacillus</taxon>
    </lineage>
</organism>
<dbReference type="EMBL" id="NFZX01000040">
    <property type="protein sequence ID" value="RFA33316.1"/>
    <property type="molecule type" value="Genomic_DNA"/>
</dbReference>
<dbReference type="GO" id="GO:0140359">
    <property type="term" value="F:ABC-type transporter activity"/>
    <property type="evidence" value="ECO:0007669"/>
    <property type="project" value="InterPro"/>
</dbReference>
<name>A0A3E0WMW0_9BACI</name>
<comment type="caution">
    <text evidence="8">The sequence shown here is derived from an EMBL/GenBank/DDBJ whole genome shotgun (WGS) entry which is preliminary data.</text>
</comment>
<dbReference type="InterPro" id="IPR051449">
    <property type="entry name" value="ABC-2_transporter_component"/>
</dbReference>
<evidence type="ECO:0000256" key="5">
    <source>
        <dbReference type="ARBA" id="ARBA00023136"/>
    </source>
</evidence>
<feature type="transmembrane region" description="Helical" evidence="6">
    <location>
        <begin position="301"/>
        <end position="325"/>
    </location>
</feature>
<feature type="transmembrane region" description="Helical" evidence="6">
    <location>
        <begin position="337"/>
        <end position="356"/>
    </location>
</feature>
<feature type="transmembrane region" description="Helical" evidence="6">
    <location>
        <begin position="395"/>
        <end position="413"/>
    </location>
</feature>
<protein>
    <recommendedName>
        <fullName evidence="7">ABC-2 type transporter transmembrane domain-containing protein</fullName>
    </recommendedName>
</protein>
<dbReference type="GO" id="GO:0005886">
    <property type="term" value="C:plasma membrane"/>
    <property type="evidence" value="ECO:0007669"/>
    <property type="project" value="UniProtKB-SubCell"/>
</dbReference>
<dbReference type="AlphaFoldDB" id="A0A3E0WMW0"/>
<reference evidence="8 9" key="1">
    <citation type="submission" date="2017-05" db="EMBL/GenBank/DDBJ databases">
        <title>Virgibacillus sp. AK90 isolated from a saltern of Kakinada, India.</title>
        <authorList>
            <person name="Gupta V."/>
            <person name="Sidhu C."/>
            <person name="Korpole S."/>
            <person name="Pinnaka A.K."/>
        </authorList>
    </citation>
    <scope>NUCLEOTIDE SEQUENCE [LARGE SCALE GENOMIC DNA]</scope>
    <source>
        <strain evidence="8 9">AK90</strain>
    </source>
</reference>
<feature type="transmembrane region" description="Helical" evidence="6">
    <location>
        <begin position="224"/>
        <end position="246"/>
    </location>
</feature>
<accession>A0A3E0WMW0</accession>
<evidence type="ECO:0000256" key="4">
    <source>
        <dbReference type="ARBA" id="ARBA00022989"/>
    </source>
</evidence>
<dbReference type="Proteomes" id="UP000256488">
    <property type="component" value="Unassembled WGS sequence"/>
</dbReference>